<dbReference type="InterPro" id="IPR051978">
    <property type="entry name" value="Rho-GAP_domain"/>
</dbReference>
<dbReference type="GO" id="GO:0005096">
    <property type="term" value="F:GTPase activator activity"/>
    <property type="evidence" value="ECO:0007669"/>
    <property type="project" value="TreeGrafter"/>
</dbReference>
<proteinExistence type="predicted"/>
<dbReference type="PANTHER" id="PTHR46005">
    <property type="entry name" value="RHO GTPASE-ACTIVATING PROTEIN 190"/>
    <property type="match status" value="1"/>
</dbReference>
<keyword evidence="4" id="KW-1185">Reference proteome</keyword>
<dbReference type="GO" id="GO:0005829">
    <property type="term" value="C:cytosol"/>
    <property type="evidence" value="ECO:0007669"/>
    <property type="project" value="TreeGrafter"/>
</dbReference>
<dbReference type="GO" id="GO:0050770">
    <property type="term" value="P:regulation of axonogenesis"/>
    <property type="evidence" value="ECO:0007669"/>
    <property type="project" value="TreeGrafter"/>
</dbReference>
<feature type="region of interest" description="Disordered" evidence="1">
    <location>
        <begin position="222"/>
        <end position="251"/>
    </location>
</feature>
<accession>L5LCU0</accession>
<dbReference type="Proteomes" id="UP000010556">
    <property type="component" value="Unassembled WGS sequence"/>
</dbReference>
<evidence type="ECO:0000313" key="4">
    <source>
        <dbReference type="Proteomes" id="UP000010556"/>
    </source>
</evidence>
<feature type="compositionally biased region" description="Polar residues" evidence="1">
    <location>
        <begin position="19"/>
        <end position="51"/>
    </location>
</feature>
<reference evidence="4" key="1">
    <citation type="journal article" date="2013" name="Science">
        <title>Comparative analysis of bat genomes provides insight into the evolution of flight and immunity.</title>
        <authorList>
            <person name="Zhang G."/>
            <person name="Cowled C."/>
            <person name="Shi Z."/>
            <person name="Huang Z."/>
            <person name="Bishop-Lilly K.A."/>
            <person name="Fang X."/>
            <person name="Wynne J.W."/>
            <person name="Xiong Z."/>
            <person name="Baker M.L."/>
            <person name="Zhao W."/>
            <person name="Tachedjian M."/>
            <person name="Zhu Y."/>
            <person name="Zhou P."/>
            <person name="Jiang X."/>
            <person name="Ng J."/>
            <person name="Yang L."/>
            <person name="Wu L."/>
            <person name="Xiao J."/>
            <person name="Feng Y."/>
            <person name="Chen Y."/>
            <person name="Sun X."/>
            <person name="Zhang Y."/>
            <person name="Marsh G.A."/>
            <person name="Crameri G."/>
            <person name="Broder C.C."/>
            <person name="Frey K.G."/>
            <person name="Wang L.F."/>
            <person name="Wang J."/>
        </authorList>
    </citation>
    <scope>NUCLEOTIDE SEQUENCE [LARGE SCALE GENOMIC DNA]</scope>
</reference>
<evidence type="ECO:0000313" key="3">
    <source>
        <dbReference type="EMBL" id="ELK23992.1"/>
    </source>
</evidence>
<dbReference type="GO" id="GO:0008361">
    <property type="term" value="P:regulation of cell size"/>
    <property type="evidence" value="ECO:0007669"/>
    <property type="project" value="TreeGrafter"/>
</dbReference>
<dbReference type="Gene3D" id="1.10.555.10">
    <property type="entry name" value="Rho GTPase activation protein"/>
    <property type="match status" value="1"/>
</dbReference>
<protein>
    <submittedName>
        <fullName evidence="3">Rho GTPase-activating protein 35</fullName>
    </submittedName>
</protein>
<dbReference type="Pfam" id="PF19518">
    <property type="entry name" value="RhoGAP_pG1_pG2"/>
    <property type="match status" value="1"/>
</dbReference>
<organism evidence="3 4">
    <name type="scientific">Myotis davidii</name>
    <name type="common">David's myotis</name>
    <dbReference type="NCBI Taxonomy" id="225400"/>
    <lineage>
        <taxon>Eukaryota</taxon>
        <taxon>Metazoa</taxon>
        <taxon>Chordata</taxon>
        <taxon>Craniata</taxon>
        <taxon>Vertebrata</taxon>
        <taxon>Euteleostomi</taxon>
        <taxon>Mammalia</taxon>
        <taxon>Eutheria</taxon>
        <taxon>Laurasiatheria</taxon>
        <taxon>Chiroptera</taxon>
        <taxon>Yangochiroptera</taxon>
        <taxon>Vespertilionidae</taxon>
        <taxon>Myotis</taxon>
    </lineage>
</organism>
<dbReference type="GO" id="GO:0007266">
    <property type="term" value="P:Rho protein signal transduction"/>
    <property type="evidence" value="ECO:0007669"/>
    <property type="project" value="TreeGrafter"/>
</dbReference>
<dbReference type="EMBL" id="KB113168">
    <property type="protein sequence ID" value="ELK23992.1"/>
    <property type="molecule type" value="Genomic_DNA"/>
</dbReference>
<feature type="domain" description="Rho GTPase-activating protein pG1 and pG2" evidence="2">
    <location>
        <begin position="1"/>
        <end position="161"/>
    </location>
</feature>
<evidence type="ECO:0000259" key="2">
    <source>
        <dbReference type="Pfam" id="PF19518"/>
    </source>
</evidence>
<dbReference type="AlphaFoldDB" id="L5LCU0"/>
<dbReference type="PANTHER" id="PTHR46005:SF1">
    <property type="entry name" value="RHO GTPASE-ACTIVATING PROTEIN 35"/>
    <property type="match status" value="1"/>
</dbReference>
<sequence>MDAVVKPRNEEENIYSVPHDSTQGKIITIRNINKAQSNGSGNGSDSEMDTSSLERGRKVSMVSKPVLYRTRCSRLGRFASYRTSFSVGSDDELGPIRKKEEDQASQGYKGDNAVIPYETDEDPRRRNILRSLRRNTKKPKPKPRPSITKATWESNYFGVPLTTVVTPEKPIPVFIERCIEYIEATVHSHGGAPLSQKPGSGLVSTAEVAGASPIFVAVLRSSKPGGKEQRAGRRSGDMGGLEEGMERLQLL</sequence>
<gene>
    <name evidence="3" type="ORF">MDA_GLEAN10008333</name>
</gene>
<feature type="compositionally biased region" description="Basic and acidic residues" evidence="1">
    <location>
        <begin position="1"/>
        <end position="11"/>
    </location>
</feature>
<feature type="region of interest" description="Disordered" evidence="1">
    <location>
        <begin position="1"/>
        <end position="59"/>
    </location>
</feature>
<feature type="compositionally biased region" description="Basic and acidic residues" evidence="1">
    <location>
        <begin position="225"/>
        <end position="236"/>
    </location>
</feature>
<dbReference type="InterPro" id="IPR045786">
    <property type="entry name" value="RhoGAP_pG1_pG2"/>
</dbReference>
<dbReference type="InterPro" id="IPR008936">
    <property type="entry name" value="Rho_GTPase_activation_prot"/>
</dbReference>
<feature type="region of interest" description="Disordered" evidence="1">
    <location>
        <begin position="87"/>
        <end position="117"/>
    </location>
</feature>
<evidence type="ECO:0000256" key="1">
    <source>
        <dbReference type="SAM" id="MobiDB-lite"/>
    </source>
</evidence>
<name>L5LCU0_MYODS</name>